<comment type="cofactor">
    <cofactor evidence="7">
        <name>Zn(2+)</name>
        <dbReference type="ChEBI" id="CHEBI:29105"/>
    </cofactor>
    <cofactor evidence="7">
        <name>Fe(3+)</name>
        <dbReference type="ChEBI" id="CHEBI:29034"/>
    </cofactor>
    <text evidence="7">Binds 1 zinc or iron ion per subunit.</text>
</comment>
<keyword evidence="2 7" id="KW-0479">Metal-binding</keyword>
<evidence type="ECO:0000256" key="3">
    <source>
        <dbReference type="ARBA" id="ARBA00022801"/>
    </source>
</evidence>
<dbReference type="PANTHER" id="PTHR42752:SF1">
    <property type="entry name" value="IMIDAZOLONEPROPIONASE-RELATED"/>
    <property type="match status" value="1"/>
</dbReference>
<feature type="binding site" evidence="7">
    <location>
        <position position="81"/>
    </location>
    <ligand>
        <name>Fe(3+)</name>
        <dbReference type="ChEBI" id="CHEBI:29034"/>
    </ligand>
</feature>
<dbReference type="SUPFAM" id="SSF51338">
    <property type="entry name" value="Composite domain of metallo-dependent hydrolases"/>
    <property type="match status" value="1"/>
</dbReference>
<feature type="binding site" evidence="7">
    <location>
        <position position="79"/>
    </location>
    <ligand>
        <name>Fe(3+)</name>
        <dbReference type="ChEBI" id="CHEBI:29034"/>
    </ligand>
</feature>
<dbReference type="GO" id="GO:0005737">
    <property type="term" value="C:cytoplasm"/>
    <property type="evidence" value="ECO:0007669"/>
    <property type="project" value="UniProtKB-SubCell"/>
</dbReference>
<keyword evidence="4 7" id="KW-0369">Histidine metabolism</keyword>
<feature type="binding site" evidence="7">
    <location>
        <position position="327"/>
    </location>
    <ligand>
        <name>4-imidazolone-5-propanoate</name>
        <dbReference type="ChEBI" id="CHEBI:77893"/>
    </ligand>
</feature>
<keyword evidence="6 7" id="KW-0408">Iron</keyword>
<dbReference type="Proteomes" id="UP000620133">
    <property type="component" value="Chromosome"/>
</dbReference>
<dbReference type="InterPro" id="IPR032466">
    <property type="entry name" value="Metal_Hydrolase"/>
</dbReference>
<evidence type="ECO:0000313" key="9">
    <source>
        <dbReference type="EMBL" id="BCR35264.1"/>
    </source>
</evidence>
<feature type="binding site" evidence="7">
    <location>
        <position position="322"/>
    </location>
    <ligand>
        <name>Fe(3+)</name>
        <dbReference type="ChEBI" id="CHEBI:29034"/>
    </ligand>
</feature>
<evidence type="ECO:0000256" key="7">
    <source>
        <dbReference type="HAMAP-Rule" id="MF_00372"/>
    </source>
</evidence>
<feature type="binding site" evidence="7">
    <location>
        <position position="184"/>
    </location>
    <ligand>
        <name>4-imidazolone-5-propanoate</name>
        <dbReference type="ChEBI" id="CHEBI:77893"/>
    </ligand>
</feature>
<feature type="binding site" evidence="7">
    <location>
        <position position="151"/>
    </location>
    <ligand>
        <name>4-imidazolone-5-propanoate</name>
        <dbReference type="ChEBI" id="CHEBI:77893"/>
    </ligand>
</feature>
<dbReference type="GO" id="GO:0050480">
    <property type="term" value="F:imidazolonepropionase activity"/>
    <property type="evidence" value="ECO:0007669"/>
    <property type="project" value="UniProtKB-UniRule"/>
</dbReference>
<keyword evidence="5 7" id="KW-0862">Zinc</keyword>
<dbReference type="KEGG" id="manr:MPAN_001570"/>
<sequence length="421" mass="46667">MIADLIIYNIRKLYTSTEKAPVKGYSMGRINMISNAFVAVKDGKILDVNSGDFKNYINFSTKLIDANHKICLPGFIDSHTHLVHAGSREDEFEKLKKGVPYLEILKNGGGILGTVDKTRHATFEQLFDQAYKSLDTMLTFGVTTIEGKSGYGLCLETELKQLKVMYELNRKHPIDIISTYMGAHAVPREYEHNKKSYIEKMKEDLVYIKSSNLTNYVDVFCETGVFDIEESKDILKSALDLGFKIKLHADEIDPLGGAGLGVELGATSVDHLMAISPKDIKVLAQSNTIANILPGTSFYLNKPFANARAMIDQGCALSISSDYNPGSCPTENFQLICQLSANHLKMSPEEILNAVTVNAAYHLGLSENTGTLEIGKDADIILLDIPNLAYMFYHFGINHVTDVIKKGKVVVKNKTIQRGRK</sequence>
<feature type="binding site" evidence="7">
    <location>
        <position position="248"/>
    </location>
    <ligand>
        <name>Zn(2+)</name>
        <dbReference type="ChEBI" id="CHEBI:29105"/>
    </ligand>
</feature>
<feature type="binding site" evidence="7">
    <location>
        <position position="322"/>
    </location>
    <ligand>
        <name>Zn(2+)</name>
        <dbReference type="ChEBI" id="CHEBI:29105"/>
    </ligand>
</feature>
<evidence type="ECO:0000256" key="6">
    <source>
        <dbReference type="ARBA" id="ARBA00023004"/>
    </source>
</evidence>
<reference evidence="9" key="1">
    <citation type="submission" date="2021-01" db="EMBL/GenBank/DDBJ databases">
        <title>Draft genome sequence of Acholeplasmataceae bacterium strain Mahy22.</title>
        <authorList>
            <person name="Watanabe M."/>
            <person name="Kojima H."/>
            <person name="Fukui M."/>
        </authorList>
    </citation>
    <scope>NUCLEOTIDE SEQUENCE</scope>
    <source>
        <strain evidence="9">Mahy22</strain>
    </source>
</reference>
<comment type="function">
    <text evidence="7">Catalyzes the hydrolytic cleavage of the carbon-nitrogen bond in imidazolone-5-propanoate to yield N-formimidoyl-L-glutamate. It is the third step in the universal histidine degradation pathway.</text>
</comment>
<feature type="binding site" evidence="7">
    <location>
        <position position="251"/>
    </location>
    <ligand>
        <name>4-imidazolone-5-propanoate</name>
        <dbReference type="ChEBI" id="CHEBI:77893"/>
    </ligand>
</feature>
<feature type="binding site" evidence="7">
    <location>
        <position position="248"/>
    </location>
    <ligand>
        <name>Fe(3+)</name>
        <dbReference type="ChEBI" id="CHEBI:29034"/>
    </ligand>
</feature>
<comment type="catalytic activity">
    <reaction evidence="7">
        <text>4-imidazolone-5-propanoate + H2O = N-formimidoyl-L-glutamate</text>
        <dbReference type="Rhea" id="RHEA:23660"/>
        <dbReference type="ChEBI" id="CHEBI:15377"/>
        <dbReference type="ChEBI" id="CHEBI:58928"/>
        <dbReference type="ChEBI" id="CHEBI:77893"/>
        <dbReference type="EC" id="3.5.2.7"/>
    </reaction>
</comment>
<accession>A0A7U9THF3</accession>
<comment type="similarity">
    <text evidence="7">Belongs to the metallo-dependent hydrolases superfamily. HutI family.</text>
</comment>
<dbReference type="PANTHER" id="PTHR42752">
    <property type="entry name" value="IMIDAZOLONEPROPIONASE"/>
    <property type="match status" value="1"/>
</dbReference>
<dbReference type="EMBL" id="AP024412">
    <property type="protein sequence ID" value="BCR35264.1"/>
    <property type="molecule type" value="Genomic_DNA"/>
</dbReference>
<proteinExistence type="inferred from homology"/>
<dbReference type="FunFam" id="3.20.20.140:FF:000007">
    <property type="entry name" value="Imidazolonepropionase"/>
    <property type="match status" value="1"/>
</dbReference>
<dbReference type="Gene3D" id="3.20.20.140">
    <property type="entry name" value="Metal-dependent hydrolases"/>
    <property type="match status" value="1"/>
</dbReference>
<dbReference type="GO" id="GO:0008270">
    <property type="term" value="F:zinc ion binding"/>
    <property type="evidence" value="ECO:0007669"/>
    <property type="project" value="UniProtKB-UniRule"/>
</dbReference>
<evidence type="ECO:0000256" key="5">
    <source>
        <dbReference type="ARBA" id="ARBA00022833"/>
    </source>
</evidence>
<name>A0A7U9THF3_9MOLU</name>
<dbReference type="GO" id="GO:0005506">
    <property type="term" value="F:iron ion binding"/>
    <property type="evidence" value="ECO:0007669"/>
    <property type="project" value="UniProtKB-UniRule"/>
</dbReference>
<gene>
    <name evidence="7 9" type="primary">hutI</name>
    <name evidence="9" type="ORF">MPAN_001570</name>
</gene>
<evidence type="ECO:0000313" key="10">
    <source>
        <dbReference type="Proteomes" id="UP000620133"/>
    </source>
</evidence>
<keyword evidence="3 7" id="KW-0378">Hydrolase</keyword>
<dbReference type="Pfam" id="PF01979">
    <property type="entry name" value="Amidohydro_1"/>
    <property type="match status" value="1"/>
</dbReference>
<dbReference type="InterPro" id="IPR006680">
    <property type="entry name" value="Amidohydro-rel"/>
</dbReference>
<feature type="domain" description="Amidohydrolase-related" evidence="8">
    <location>
        <begin position="71"/>
        <end position="410"/>
    </location>
</feature>
<comment type="pathway">
    <text evidence="7">Amino-acid degradation; L-histidine degradation into L-glutamate; N-formimidoyl-L-glutamate from L-histidine: step 3/3.</text>
</comment>
<keyword evidence="10" id="KW-1185">Reference proteome</keyword>
<organism evidence="9 10">
    <name type="scientific">Mariniplasma anaerobium</name>
    <dbReference type="NCBI Taxonomy" id="2735436"/>
    <lineage>
        <taxon>Bacteria</taxon>
        <taxon>Bacillati</taxon>
        <taxon>Mycoplasmatota</taxon>
        <taxon>Mollicutes</taxon>
        <taxon>Acholeplasmatales</taxon>
        <taxon>Acholeplasmataceae</taxon>
        <taxon>Mariniplasma</taxon>
    </lineage>
</organism>
<dbReference type="InterPro" id="IPR011059">
    <property type="entry name" value="Metal-dep_hydrolase_composite"/>
</dbReference>
<evidence type="ECO:0000256" key="4">
    <source>
        <dbReference type="ARBA" id="ARBA00022808"/>
    </source>
</evidence>
<comment type="subcellular location">
    <subcellularLocation>
        <location evidence="7">Cytoplasm</location>
    </subcellularLocation>
</comment>
<feature type="binding site" evidence="7">
    <location>
        <position position="151"/>
    </location>
    <ligand>
        <name>N-formimidoyl-L-glutamate</name>
        <dbReference type="ChEBI" id="CHEBI:58928"/>
    </ligand>
</feature>
<dbReference type="Gene3D" id="2.30.40.10">
    <property type="entry name" value="Urease, subunit C, domain 1"/>
    <property type="match status" value="1"/>
</dbReference>
<feature type="binding site" evidence="7">
    <location>
        <position position="326"/>
    </location>
    <ligand>
        <name>N-formimidoyl-L-glutamate</name>
        <dbReference type="ChEBI" id="CHEBI:58928"/>
    </ligand>
</feature>
<dbReference type="HAMAP" id="MF_00372">
    <property type="entry name" value="HutI"/>
    <property type="match status" value="1"/>
</dbReference>
<dbReference type="InterPro" id="IPR005920">
    <property type="entry name" value="HutI"/>
</dbReference>
<dbReference type="GO" id="GO:0019557">
    <property type="term" value="P:L-histidine catabolic process to glutamate and formate"/>
    <property type="evidence" value="ECO:0007669"/>
    <property type="project" value="UniProtKB-UniPathway"/>
</dbReference>
<feature type="binding site" evidence="7">
    <location>
        <position position="79"/>
    </location>
    <ligand>
        <name>Zn(2+)</name>
        <dbReference type="ChEBI" id="CHEBI:29105"/>
    </ligand>
</feature>
<dbReference type="UniPathway" id="UPA00379">
    <property type="reaction ID" value="UER00551"/>
</dbReference>
<evidence type="ECO:0000259" key="8">
    <source>
        <dbReference type="Pfam" id="PF01979"/>
    </source>
</evidence>
<feature type="binding site" evidence="7">
    <location>
        <position position="81"/>
    </location>
    <ligand>
        <name>Zn(2+)</name>
        <dbReference type="ChEBI" id="CHEBI:29105"/>
    </ligand>
</feature>
<dbReference type="SUPFAM" id="SSF51556">
    <property type="entry name" value="Metallo-dependent hydrolases"/>
    <property type="match status" value="1"/>
</dbReference>
<dbReference type="NCBIfam" id="TIGR01224">
    <property type="entry name" value="hutI"/>
    <property type="match status" value="1"/>
</dbReference>
<feature type="binding site" evidence="7">
    <location>
        <position position="88"/>
    </location>
    <ligand>
        <name>4-imidazolone-5-propanoate</name>
        <dbReference type="ChEBI" id="CHEBI:77893"/>
    </ligand>
</feature>
<evidence type="ECO:0000256" key="1">
    <source>
        <dbReference type="ARBA" id="ARBA00012864"/>
    </source>
</evidence>
<dbReference type="GO" id="GO:0019556">
    <property type="term" value="P:L-histidine catabolic process to glutamate and formamide"/>
    <property type="evidence" value="ECO:0007669"/>
    <property type="project" value="UniProtKB-UniRule"/>
</dbReference>
<feature type="binding site" evidence="7">
    <location>
        <position position="324"/>
    </location>
    <ligand>
        <name>N-formimidoyl-L-glutamate</name>
        <dbReference type="ChEBI" id="CHEBI:58928"/>
    </ligand>
</feature>
<dbReference type="EC" id="3.5.2.7" evidence="1 7"/>
<protein>
    <recommendedName>
        <fullName evidence="1 7">Imidazolonepropionase</fullName>
        <ecNumber evidence="1 7">3.5.2.7</ecNumber>
    </recommendedName>
    <alternativeName>
        <fullName evidence="7">Imidazolone-5-propionate hydrolase</fullName>
    </alternativeName>
</protein>
<dbReference type="AlphaFoldDB" id="A0A7U9THF3"/>
<keyword evidence="7" id="KW-0963">Cytoplasm</keyword>
<dbReference type="CDD" id="cd01296">
    <property type="entry name" value="Imidazolone-5PH"/>
    <property type="match status" value="1"/>
</dbReference>
<evidence type="ECO:0000256" key="2">
    <source>
        <dbReference type="ARBA" id="ARBA00022723"/>
    </source>
</evidence>